<dbReference type="EMBL" id="JAGKQM010000009">
    <property type="protein sequence ID" value="KAH0909664.1"/>
    <property type="molecule type" value="Genomic_DNA"/>
</dbReference>
<protein>
    <submittedName>
        <fullName evidence="2">Uncharacterized protein</fullName>
    </submittedName>
</protein>
<evidence type="ECO:0000313" key="2">
    <source>
        <dbReference type="EMBL" id="KAH0909664.1"/>
    </source>
</evidence>
<keyword evidence="3" id="KW-1185">Reference proteome</keyword>
<gene>
    <name evidence="2" type="ORF">HID58_032985</name>
</gene>
<evidence type="ECO:0000256" key="1">
    <source>
        <dbReference type="SAM" id="MobiDB-lite"/>
    </source>
</evidence>
<proteinExistence type="predicted"/>
<feature type="compositionally biased region" description="Acidic residues" evidence="1">
    <location>
        <begin position="159"/>
        <end position="175"/>
    </location>
</feature>
<feature type="compositionally biased region" description="Low complexity" evidence="1">
    <location>
        <begin position="137"/>
        <end position="152"/>
    </location>
</feature>
<sequence>MGLARPDSPPCLAVIDATVSDPPSTTQVPPSNSWKSSTDAIQSVADGVQNVAKETPVEDGKKDPKAHEPKGKKTRRGKSKEKRQWRVAEPTTDPAKASLVPHKSDQALTVTGHISLLGTAKDQVQGESSATPAYLQSTRPRSSSRASKSSNSDIQPDSSDVDTSDSELEEENAVE</sequence>
<evidence type="ECO:0000313" key="3">
    <source>
        <dbReference type="Proteomes" id="UP000824890"/>
    </source>
</evidence>
<dbReference type="Proteomes" id="UP000824890">
    <property type="component" value="Unassembled WGS sequence"/>
</dbReference>
<name>A0ABQ8BXZ2_BRANA</name>
<feature type="region of interest" description="Disordered" evidence="1">
    <location>
        <begin position="120"/>
        <end position="175"/>
    </location>
</feature>
<feature type="region of interest" description="Disordered" evidence="1">
    <location>
        <begin position="1"/>
        <end position="107"/>
    </location>
</feature>
<accession>A0ABQ8BXZ2</accession>
<feature type="compositionally biased region" description="Polar residues" evidence="1">
    <location>
        <begin position="21"/>
        <end position="41"/>
    </location>
</feature>
<comment type="caution">
    <text evidence="2">The sequence shown here is derived from an EMBL/GenBank/DDBJ whole genome shotgun (WGS) entry which is preliminary data.</text>
</comment>
<organism evidence="2 3">
    <name type="scientific">Brassica napus</name>
    <name type="common">Rape</name>
    <dbReference type="NCBI Taxonomy" id="3708"/>
    <lineage>
        <taxon>Eukaryota</taxon>
        <taxon>Viridiplantae</taxon>
        <taxon>Streptophyta</taxon>
        <taxon>Embryophyta</taxon>
        <taxon>Tracheophyta</taxon>
        <taxon>Spermatophyta</taxon>
        <taxon>Magnoliopsida</taxon>
        <taxon>eudicotyledons</taxon>
        <taxon>Gunneridae</taxon>
        <taxon>Pentapetalae</taxon>
        <taxon>rosids</taxon>
        <taxon>malvids</taxon>
        <taxon>Brassicales</taxon>
        <taxon>Brassicaceae</taxon>
        <taxon>Brassiceae</taxon>
        <taxon>Brassica</taxon>
    </lineage>
</organism>
<reference evidence="2 3" key="1">
    <citation type="submission" date="2021-05" db="EMBL/GenBank/DDBJ databases">
        <title>Genome Assembly of Synthetic Allotetraploid Brassica napus Reveals Homoeologous Exchanges between Subgenomes.</title>
        <authorList>
            <person name="Davis J.T."/>
        </authorList>
    </citation>
    <scope>NUCLEOTIDE SEQUENCE [LARGE SCALE GENOMIC DNA]</scope>
    <source>
        <strain evidence="3">cv. Da-Ae</strain>
        <tissue evidence="2">Seedling</tissue>
    </source>
</reference>
<feature type="compositionally biased region" description="Basic residues" evidence="1">
    <location>
        <begin position="72"/>
        <end position="85"/>
    </location>
</feature>
<feature type="compositionally biased region" description="Basic and acidic residues" evidence="1">
    <location>
        <begin position="55"/>
        <end position="71"/>
    </location>
</feature>
<feature type="compositionally biased region" description="Polar residues" evidence="1">
    <location>
        <begin position="125"/>
        <end position="136"/>
    </location>
</feature>